<evidence type="ECO:0000256" key="3">
    <source>
        <dbReference type="ARBA" id="ARBA00022737"/>
    </source>
</evidence>
<dbReference type="InterPro" id="IPR015943">
    <property type="entry name" value="WD40/YVTN_repeat-like_dom_sf"/>
</dbReference>
<protein>
    <submittedName>
        <fullName evidence="10">Histone-binding protein RBBP4</fullName>
    </submittedName>
</protein>
<accession>A0A1Z5JEU9</accession>
<sequence length="444" mass="49829">MTNVAGNDKQSDVLEERLIENEYKIWKKNTPYLYDFVMTHSQEWPSLTIEWLPTVRHINDSVSEHSLLLGTHTTGNEPNYLMVAVSGLPRGESVVDDEHRQQPRYDEDKKEVGGYGQAHSAVGKLEIKLKVVHEGEVNRARHMPGNAFLVASRGPSPEIYFWDLSKHPSFPTEGQGFCPEGFGIGHSQEGYPLEWSKRKEGFLLSGSSDTTVQLWDMAQLGSRPGTKMNSVATFRGHTQTVEDVDWHAHDEHLFASVGHDKKINIWDLRQTEQASQSVVDAHDGDINGVAFNPVNEFTLATASTDKTVKLWDLRNLKKPINTLVGHADQVYKVEWCPQDERVLASCSEDRRVAIWDLSRIGREQSPEDAEDGPPELLFLHGGHTGRVSDFSWNHNEAWTIASVSEDNVLQIWNVAEEIYTEGDDGDASSGEGEDGLLSEDEDDE</sequence>
<dbReference type="PANTHER" id="PTHR22850">
    <property type="entry name" value="WD40 REPEAT FAMILY"/>
    <property type="match status" value="1"/>
</dbReference>
<gene>
    <name evidence="10" type="ORF">FisN_24Hh113</name>
</gene>
<dbReference type="InterPro" id="IPR019775">
    <property type="entry name" value="WD40_repeat_CS"/>
</dbReference>
<evidence type="ECO:0000313" key="10">
    <source>
        <dbReference type="EMBL" id="GAX12537.1"/>
    </source>
</evidence>
<feature type="domain" description="Histone-binding protein RBBP4-like N-terminal" evidence="8">
    <location>
        <begin position="21"/>
        <end position="86"/>
    </location>
</feature>
<dbReference type="Pfam" id="PF00400">
    <property type="entry name" value="WD40"/>
    <property type="match status" value="1"/>
</dbReference>
<dbReference type="PROSITE" id="PS00678">
    <property type="entry name" value="WD_REPEATS_1"/>
    <property type="match status" value="4"/>
</dbReference>
<evidence type="ECO:0000256" key="5">
    <source>
        <dbReference type="ARBA" id="ARBA00023242"/>
    </source>
</evidence>
<evidence type="ECO:0000256" key="1">
    <source>
        <dbReference type="ARBA" id="ARBA00004123"/>
    </source>
</evidence>
<dbReference type="PROSITE" id="PS50294">
    <property type="entry name" value="WD_REPEATS_REGION"/>
    <property type="match status" value="3"/>
</dbReference>
<dbReference type="EMBL" id="BDSP01000052">
    <property type="protein sequence ID" value="GAX12537.1"/>
    <property type="molecule type" value="Genomic_DNA"/>
</dbReference>
<evidence type="ECO:0000259" key="8">
    <source>
        <dbReference type="Pfam" id="PF12265"/>
    </source>
</evidence>
<comment type="caution">
    <text evidence="10">The sequence shown here is derived from an EMBL/GenBank/DDBJ whole genome shotgun (WGS) entry which is preliminary data.</text>
</comment>
<name>A0A1Z5JEU9_FISSO</name>
<keyword evidence="4" id="KW-0156">Chromatin regulator</keyword>
<feature type="repeat" description="WD" evidence="6">
    <location>
        <begin position="279"/>
        <end position="315"/>
    </location>
</feature>
<evidence type="ECO:0000259" key="9">
    <source>
        <dbReference type="Pfam" id="PF23609"/>
    </source>
</evidence>
<evidence type="ECO:0000256" key="2">
    <source>
        <dbReference type="ARBA" id="ARBA00022574"/>
    </source>
</evidence>
<reference evidence="10 11" key="1">
    <citation type="journal article" date="2015" name="Plant Cell">
        <title>Oil accumulation by the oleaginous diatom Fistulifera solaris as revealed by the genome and transcriptome.</title>
        <authorList>
            <person name="Tanaka T."/>
            <person name="Maeda Y."/>
            <person name="Veluchamy A."/>
            <person name="Tanaka M."/>
            <person name="Abida H."/>
            <person name="Marechal E."/>
            <person name="Bowler C."/>
            <person name="Muto M."/>
            <person name="Sunaga Y."/>
            <person name="Tanaka M."/>
            <person name="Yoshino T."/>
            <person name="Taniguchi T."/>
            <person name="Fukuda Y."/>
            <person name="Nemoto M."/>
            <person name="Matsumoto M."/>
            <person name="Wong P.S."/>
            <person name="Aburatani S."/>
            <person name="Fujibuchi W."/>
        </authorList>
    </citation>
    <scope>NUCLEOTIDE SEQUENCE [LARGE SCALE GENOMIC DNA]</scope>
    <source>
        <strain evidence="10 11">JPCC DA0580</strain>
    </source>
</reference>
<evidence type="ECO:0000256" key="6">
    <source>
        <dbReference type="PROSITE-ProRule" id="PRU00221"/>
    </source>
</evidence>
<dbReference type="InterPro" id="IPR059104">
    <property type="entry name" value="Beta-prop_EIPR1-like"/>
</dbReference>
<dbReference type="OrthoDB" id="427795at2759"/>
<keyword evidence="2 6" id="KW-0853">WD repeat</keyword>
<dbReference type="InterPro" id="IPR036322">
    <property type="entry name" value="WD40_repeat_dom_sf"/>
</dbReference>
<proteinExistence type="predicted"/>
<dbReference type="InterPro" id="IPR001680">
    <property type="entry name" value="WD40_rpt"/>
</dbReference>
<feature type="region of interest" description="Disordered" evidence="7">
    <location>
        <begin position="419"/>
        <end position="444"/>
    </location>
</feature>
<keyword evidence="3" id="KW-0677">Repeat</keyword>
<dbReference type="SUPFAM" id="SSF50978">
    <property type="entry name" value="WD40 repeat-like"/>
    <property type="match status" value="1"/>
</dbReference>
<comment type="subcellular location">
    <subcellularLocation>
        <location evidence="1">Nucleus</location>
    </subcellularLocation>
</comment>
<organism evidence="10 11">
    <name type="scientific">Fistulifera solaris</name>
    <name type="common">Oleaginous diatom</name>
    <dbReference type="NCBI Taxonomy" id="1519565"/>
    <lineage>
        <taxon>Eukaryota</taxon>
        <taxon>Sar</taxon>
        <taxon>Stramenopiles</taxon>
        <taxon>Ochrophyta</taxon>
        <taxon>Bacillariophyta</taxon>
        <taxon>Bacillariophyceae</taxon>
        <taxon>Bacillariophycidae</taxon>
        <taxon>Naviculales</taxon>
        <taxon>Naviculaceae</taxon>
        <taxon>Fistulifera</taxon>
    </lineage>
</organism>
<evidence type="ECO:0000256" key="7">
    <source>
        <dbReference type="SAM" id="MobiDB-lite"/>
    </source>
</evidence>
<dbReference type="GO" id="GO:0006325">
    <property type="term" value="P:chromatin organization"/>
    <property type="evidence" value="ECO:0007669"/>
    <property type="project" value="UniProtKB-KW"/>
</dbReference>
<evidence type="ECO:0000256" key="4">
    <source>
        <dbReference type="ARBA" id="ARBA00022853"/>
    </source>
</evidence>
<dbReference type="SMART" id="SM00320">
    <property type="entry name" value="WD40"/>
    <property type="match status" value="6"/>
</dbReference>
<feature type="repeat" description="WD" evidence="6">
    <location>
        <begin position="380"/>
        <end position="414"/>
    </location>
</feature>
<dbReference type="Pfam" id="PF23609">
    <property type="entry name" value="Beta-prop_EIPR1"/>
    <property type="match status" value="1"/>
</dbReference>
<dbReference type="Proteomes" id="UP000198406">
    <property type="component" value="Unassembled WGS sequence"/>
</dbReference>
<dbReference type="Gene3D" id="2.130.10.10">
    <property type="entry name" value="YVTN repeat-like/Quinoprotein amine dehydrogenase"/>
    <property type="match status" value="1"/>
</dbReference>
<dbReference type="InterPro" id="IPR020472">
    <property type="entry name" value="WD40_PAC1"/>
</dbReference>
<dbReference type="PROSITE" id="PS50082">
    <property type="entry name" value="WD_REPEATS_2"/>
    <property type="match status" value="5"/>
</dbReference>
<dbReference type="InterPro" id="IPR050459">
    <property type="entry name" value="WD_repeat_RBAP46/RBAP48/MSI1"/>
</dbReference>
<keyword evidence="11" id="KW-1185">Reference proteome</keyword>
<dbReference type="PRINTS" id="PR00320">
    <property type="entry name" value="GPROTEINBRPT"/>
</dbReference>
<feature type="domain" description="EIPR1-like beta-propeller" evidence="9">
    <location>
        <begin position="232"/>
        <end position="355"/>
    </location>
</feature>
<keyword evidence="5" id="KW-0539">Nucleus</keyword>
<evidence type="ECO:0000313" key="11">
    <source>
        <dbReference type="Proteomes" id="UP000198406"/>
    </source>
</evidence>
<dbReference type="Pfam" id="PF12265">
    <property type="entry name" value="CAF1C_H4-bd"/>
    <property type="match status" value="1"/>
</dbReference>
<feature type="repeat" description="WD" evidence="6">
    <location>
        <begin position="323"/>
        <end position="358"/>
    </location>
</feature>
<feature type="repeat" description="WD" evidence="6">
    <location>
        <begin position="234"/>
        <end position="276"/>
    </location>
</feature>
<feature type="region of interest" description="Disordered" evidence="7">
    <location>
        <begin position="93"/>
        <end position="113"/>
    </location>
</feature>
<dbReference type="InParanoid" id="A0A1Z5JEU9"/>
<feature type="compositionally biased region" description="Basic and acidic residues" evidence="7">
    <location>
        <begin position="96"/>
        <end position="112"/>
    </location>
</feature>
<dbReference type="CDD" id="cd00200">
    <property type="entry name" value="WD40"/>
    <property type="match status" value="1"/>
</dbReference>
<dbReference type="AlphaFoldDB" id="A0A1Z5JEU9"/>
<dbReference type="GO" id="GO:0005634">
    <property type="term" value="C:nucleus"/>
    <property type="evidence" value="ECO:0007669"/>
    <property type="project" value="UniProtKB-SubCell"/>
</dbReference>
<dbReference type="InterPro" id="IPR022052">
    <property type="entry name" value="Histone-bd_RBBP4-like_N"/>
</dbReference>
<feature type="repeat" description="WD" evidence="6">
    <location>
        <begin position="183"/>
        <end position="217"/>
    </location>
</feature>
<dbReference type="FunCoup" id="A0A1Z5JEU9">
    <property type="interactions" value="782"/>
</dbReference>